<dbReference type="AlphaFoldDB" id="A0AA38GAM6"/>
<evidence type="ECO:0000313" key="3">
    <source>
        <dbReference type="EMBL" id="KAH9318098.1"/>
    </source>
</evidence>
<keyword evidence="2" id="KW-0472">Membrane</keyword>
<accession>A0AA38GAM6</accession>
<dbReference type="EMBL" id="JAHRHJ020000004">
    <property type="protein sequence ID" value="KAH9318098.1"/>
    <property type="molecule type" value="Genomic_DNA"/>
</dbReference>
<keyword evidence="4" id="KW-1185">Reference proteome</keyword>
<protein>
    <submittedName>
        <fullName evidence="3">Uncharacterized protein</fullName>
    </submittedName>
</protein>
<keyword evidence="2" id="KW-0812">Transmembrane</keyword>
<feature type="transmembrane region" description="Helical" evidence="2">
    <location>
        <begin position="99"/>
        <end position="117"/>
    </location>
</feature>
<name>A0AA38GAM6_TAXCH</name>
<evidence type="ECO:0000256" key="1">
    <source>
        <dbReference type="SAM" id="MobiDB-lite"/>
    </source>
</evidence>
<feature type="non-terminal residue" evidence="3">
    <location>
        <position position="202"/>
    </location>
</feature>
<feature type="transmembrane region" description="Helical" evidence="2">
    <location>
        <begin position="56"/>
        <end position="79"/>
    </location>
</feature>
<comment type="caution">
    <text evidence="3">The sequence shown here is derived from an EMBL/GenBank/DDBJ whole genome shotgun (WGS) entry which is preliminary data.</text>
</comment>
<sequence length="202" mass="22841">VRIYIGGVWVHQHLAQRVVELRAAGKERDNAYPITYACYNLAKAYFVDMKKWRMMIFIKAGLTLTIMLICIGVGTLVIHSVEDLTWVESFYLAITSTTTQRHLFTFLWLLVIILVVAKKSSKMLSKKHPYALIPMISKEIQEVKIDPLGNRGGGCVTPFTIDDSNDKDMEKNVMQIGYGQLSKPSSHSFEAKLGTNDKSIKK</sequence>
<gene>
    <name evidence="3" type="ORF">KI387_019867</name>
</gene>
<dbReference type="Gene3D" id="1.10.287.70">
    <property type="match status" value="1"/>
</dbReference>
<keyword evidence="2" id="KW-1133">Transmembrane helix</keyword>
<dbReference type="SUPFAM" id="SSF81324">
    <property type="entry name" value="Voltage-gated potassium channels"/>
    <property type="match status" value="1"/>
</dbReference>
<proteinExistence type="predicted"/>
<dbReference type="Proteomes" id="UP000824469">
    <property type="component" value="Unassembled WGS sequence"/>
</dbReference>
<reference evidence="3 4" key="1">
    <citation type="journal article" date="2021" name="Nat. Plants">
        <title>The Taxus genome provides insights into paclitaxel biosynthesis.</title>
        <authorList>
            <person name="Xiong X."/>
            <person name="Gou J."/>
            <person name="Liao Q."/>
            <person name="Li Y."/>
            <person name="Zhou Q."/>
            <person name="Bi G."/>
            <person name="Li C."/>
            <person name="Du R."/>
            <person name="Wang X."/>
            <person name="Sun T."/>
            <person name="Guo L."/>
            <person name="Liang H."/>
            <person name="Lu P."/>
            <person name="Wu Y."/>
            <person name="Zhang Z."/>
            <person name="Ro D.K."/>
            <person name="Shang Y."/>
            <person name="Huang S."/>
            <person name="Yan J."/>
        </authorList>
    </citation>
    <scope>NUCLEOTIDE SEQUENCE [LARGE SCALE GENOMIC DNA]</scope>
    <source>
        <strain evidence="3">Ta-2019</strain>
    </source>
</reference>
<evidence type="ECO:0000256" key="2">
    <source>
        <dbReference type="SAM" id="Phobius"/>
    </source>
</evidence>
<organism evidence="3 4">
    <name type="scientific">Taxus chinensis</name>
    <name type="common">Chinese yew</name>
    <name type="synonym">Taxus wallichiana var. chinensis</name>
    <dbReference type="NCBI Taxonomy" id="29808"/>
    <lineage>
        <taxon>Eukaryota</taxon>
        <taxon>Viridiplantae</taxon>
        <taxon>Streptophyta</taxon>
        <taxon>Embryophyta</taxon>
        <taxon>Tracheophyta</taxon>
        <taxon>Spermatophyta</taxon>
        <taxon>Pinopsida</taxon>
        <taxon>Pinidae</taxon>
        <taxon>Conifers II</taxon>
        <taxon>Cupressales</taxon>
        <taxon>Taxaceae</taxon>
        <taxon>Taxus</taxon>
    </lineage>
</organism>
<feature type="region of interest" description="Disordered" evidence="1">
    <location>
        <begin position="181"/>
        <end position="202"/>
    </location>
</feature>
<evidence type="ECO:0000313" key="4">
    <source>
        <dbReference type="Proteomes" id="UP000824469"/>
    </source>
</evidence>